<sequence>MASTQKWNVIVVDWSPMSHTIYSDARIHCRLVGQQLAEMCIFLIKLGYIHVESMHFIGHSMGAHIAGYASQIIKQKLNQVVDRITALDPIAYMFEYPYLEHPSERLDKNDASFVDVIHTNGRGLGMMAAIGDVDFYPNGGMQQPGCGSFMCSHERSCEFWTASIKNPCKYKAISYDSWDDYLNGKNKRTIKGSDGNSS</sequence>
<organism evidence="6 7">
    <name type="scientific">Ignelater luminosus</name>
    <name type="common">Cucubano</name>
    <name type="synonym">Pyrophorus luminosus</name>
    <dbReference type="NCBI Taxonomy" id="2038154"/>
    <lineage>
        <taxon>Eukaryota</taxon>
        <taxon>Metazoa</taxon>
        <taxon>Ecdysozoa</taxon>
        <taxon>Arthropoda</taxon>
        <taxon>Hexapoda</taxon>
        <taxon>Insecta</taxon>
        <taxon>Pterygota</taxon>
        <taxon>Neoptera</taxon>
        <taxon>Endopterygota</taxon>
        <taxon>Coleoptera</taxon>
        <taxon>Polyphaga</taxon>
        <taxon>Elateriformia</taxon>
        <taxon>Elateroidea</taxon>
        <taxon>Elateridae</taxon>
        <taxon>Agrypninae</taxon>
        <taxon>Pyrophorini</taxon>
        <taxon>Ignelater</taxon>
    </lineage>
</organism>
<dbReference type="GO" id="GO:0016042">
    <property type="term" value="P:lipid catabolic process"/>
    <property type="evidence" value="ECO:0007669"/>
    <property type="project" value="TreeGrafter"/>
</dbReference>
<dbReference type="InterPro" id="IPR000734">
    <property type="entry name" value="TAG_lipase"/>
</dbReference>
<dbReference type="Proteomes" id="UP000801492">
    <property type="component" value="Unassembled WGS sequence"/>
</dbReference>
<comment type="subcellular location">
    <subcellularLocation>
        <location evidence="1">Secreted</location>
    </subcellularLocation>
</comment>
<dbReference type="InterPro" id="IPR029058">
    <property type="entry name" value="AB_hydrolase_fold"/>
</dbReference>
<dbReference type="PANTHER" id="PTHR11610:SF173">
    <property type="entry name" value="LIPASE DOMAIN-CONTAINING PROTEIN-RELATED"/>
    <property type="match status" value="1"/>
</dbReference>
<dbReference type="EMBL" id="VTPC01090397">
    <property type="protein sequence ID" value="KAF2883518.1"/>
    <property type="molecule type" value="Genomic_DNA"/>
</dbReference>
<dbReference type="PANTHER" id="PTHR11610">
    <property type="entry name" value="LIPASE"/>
    <property type="match status" value="1"/>
</dbReference>
<keyword evidence="3" id="KW-0964">Secreted</keyword>
<evidence type="ECO:0000313" key="6">
    <source>
        <dbReference type="EMBL" id="KAF2883518.1"/>
    </source>
</evidence>
<dbReference type="PRINTS" id="PR00821">
    <property type="entry name" value="TAGLIPASE"/>
</dbReference>
<dbReference type="InterPro" id="IPR013818">
    <property type="entry name" value="Lipase"/>
</dbReference>
<proteinExistence type="inferred from homology"/>
<evidence type="ECO:0000256" key="1">
    <source>
        <dbReference type="ARBA" id="ARBA00004613"/>
    </source>
</evidence>
<keyword evidence="7" id="KW-1185">Reference proteome</keyword>
<name>A0A8K0CFE3_IGNLU</name>
<accession>A0A8K0CFE3</accession>
<evidence type="ECO:0000259" key="5">
    <source>
        <dbReference type="Pfam" id="PF00151"/>
    </source>
</evidence>
<comment type="similarity">
    <text evidence="2 4">Belongs to the AB hydrolase superfamily. Lipase family.</text>
</comment>
<evidence type="ECO:0000256" key="2">
    <source>
        <dbReference type="ARBA" id="ARBA00010701"/>
    </source>
</evidence>
<evidence type="ECO:0000313" key="7">
    <source>
        <dbReference type="Proteomes" id="UP000801492"/>
    </source>
</evidence>
<evidence type="ECO:0000256" key="3">
    <source>
        <dbReference type="ARBA" id="ARBA00022525"/>
    </source>
</evidence>
<dbReference type="GO" id="GO:0016298">
    <property type="term" value="F:lipase activity"/>
    <property type="evidence" value="ECO:0007669"/>
    <property type="project" value="InterPro"/>
</dbReference>
<dbReference type="SUPFAM" id="SSF53474">
    <property type="entry name" value="alpha/beta-Hydrolases"/>
    <property type="match status" value="1"/>
</dbReference>
<protein>
    <recommendedName>
        <fullName evidence="5">Lipase domain-containing protein</fullName>
    </recommendedName>
</protein>
<dbReference type="GO" id="GO:0005615">
    <property type="term" value="C:extracellular space"/>
    <property type="evidence" value="ECO:0007669"/>
    <property type="project" value="TreeGrafter"/>
</dbReference>
<feature type="domain" description="Lipase" evidence="5">
    <location>
        <begin position="2"/>
        <end position="185"/>
    </location>
</feature>
<dbReference type="AlphaFoldDB" id="A0A8K0CFE3"/>
<reference evidence="6" key="1">
    <citation type="submission" date="2019-08" db="EMBL/GenBank/DDBJ databases">
        <title>The genome of the North American firefly Photinus pyralis.</title>
        <authorList>
            <consortium name="Photinus pyralis genome working group"/>
            <person name="Fallon T.R."/>
            <person name="Sander Lower S.E."/>
            <person name="Weng J.-K."/>
        </authorList>
    </citation>
    <scope>NUCLEOTIDE SEQUENCE</scope>
    <source>
        <strain evidence="6">TRF0915ILg1</strain>
        <tissue evidence="6">Whole body</tissue>
    </source>
</reference>
<dbReference type="OrthoDB" id="199913at2759"/>
<gene>
    <name evidence="6" type="ORF">ILUMI_22653</name>
</gene>
<comment type="caution">
    <text evidence="6">The sequence shown here is derived from an EMBL/GenBank/DDBJ whole genome shotgun (WGS) entry which is preliminary data.</text>
</comment>
<dbReference type="Pfam" id="PF00151">
    <property type="entry name" value="Lipase"/>
    <property type="match status" value="1"/>
</dbReference>
<evidence type="ECO:0000256" key="4">
    <source>
        <dbReference type="RuleBase" id="RU004262"/>
    </source>
</evidence>
<dbReference type="GO" id="GO:0017171">
    <property type="term" value="F:serine hydrolase activity"/>
    <property type="evidence" value="ECO:0007669"/>
    <property type="project" value="TreeGrafter"/>
</dbReference>
<dbReference type="Gene3D" id="3.40.50.1820">
    <property type="entry name" value="alpha/beta hydrolase"/>
    <property type="match status" value="1"/>
</dbReference>